<sequence>MRSQGLEICVKGDVFQDQCLIINSSENKERAQ</sequence>
<organism evidence="1 2">
    <name type="scientific">Gimesia fumaroli</name>
    <dbReference type="NCBI Taxonomy" id="2527976"/>
    <lineage>
        <taxon>Bacteria</taxon>
        <taxon>Pseudomonadati</taxon>
        <taxon>Planctomycetota</taxon>
        <taxon>Planctomycetia</taxon>
        <taxon>Planctomycetales</taxon>
        <taxon>Planctomycetaceae</taxon>
        <taxon>Gimesia</taxon>
    </lineage>
</organism>
<accession>A0A518IKC9</accession>
<dbReference type="AlphaFoldDB" id="A0A518IKC9"/>
<dbReference type="Proteomes" id="UP000318313">
    <property type="component" value="Chromosome"/>
</dbReference>
<keyword evidence="2" id="KW-1185">Reference proteome</keyword>
<evidence type="ECO:0000313" key="1">
    <source>
        <dbReference type="EMBL" id="QDV53548.1"/>
    </source>
</evidence>
<name>A0A518IKC9_9PLAN</name>
<proteinExistence type="predicted"/>
<reference evidence="1 2" key="1">
    <citation type="submission" date="2019-03" db="EMBL/GenBank/DDBJ databases">
        <title>Deep-cultivation of Planctomycetes and their phenomic and genomic characterization uncovers novel biology.</title>
        <authorList>
            <person name="Wiegand S."/>
            <person name="Jogler M."/>
            <person name="Boedeker C."/>
            <person name="Pinto D."/>
            <person name="Vollmers J."/>
            <person name="Rivas-Marin E."/>
            <person name="Kohn T."/>
            <person name="Peeters S.H."/>
            <person name="Heuer A."/>
            <person name="Rast P."/>
            <person name="Oberbeckmann S."/>
            <person name="Bunk B."/>
            <person name="Jeske O."/>
            <person name="Meyerdierks A."/>
            <person name="Storesund J.E."/>
            <person name="Kallscheuer N."/>
            <person name="Luecker S."/>
            <person name="Lage O.M."/>
            <person name="Pohl T."/>
            <person name="Merkel B.J."/>
            <person name="Hornburger P."/>
            <person name="Mueller R.-W."/>
            <person name="Bruemmer F."/>
            <person name="Labrenz M."/>
            <person name="Spormann A.M."/>
            <person name="Op den Camp H."/>
            <person name="Overmann J."/>
            <person name="Amann R."/>
            <person name="Jetten M.S.M."/>
            <person name="Mascher T."/>
            <person name="Medema M.H."/>
            <person name="Devos D.P."/>
            <person name="Kaster A.-K."/>
            <person name="Ovreas L."/>
            <person name="Rohde M."/>
            <person name="Galperin M.Y."/>
            <person name="Jogler C."/>
        </authorList>
    </citation>
    <scope>NUCLEOTIDE SEQUENCE [LARGE SCALE GENOMIC DNA]</scope>
    <source>
        <strain evidence="1 2">Enr17</strain>
    </source>
</reference>
<dbReference type="EMBL" id="CP037452">
    <property type="protein sequence ID" value="QDV53548.1"/>
    <property type="molecule type" value="Genomic_DNA"/>
</dbReference>
<protein>
    <submittedName>
        <fullName evidence="1">Uncharacterized protein</fullName>
    </submittedName>
</protein>
<gene>
    <name evidence="1" type="ORF">Enr17x_56230</name>
</gene>
<dbReference type="KEGG" id="gfm:Enr17x_56230"/>
<evidence type="ECO:0000313" key="2">
    <source>
        <dbReference type="Proteomes" id="UP000318313"/>
    </source>
</evidence>